<dbReference type="PATRIC" id="fig|1473.5.peg.3071"/>
<name>A0A0L0QUK5_VIRPA</name>
<keyword evidence="2" id="KW-1133">Transmembrane helix</keyword>
<sequence>MDNWFRSKWFVRVVSLAFAVFFYIFVAVDQNSLPNNDDSTFPSGEETKNVETLDEVPVRIDINNEKYVVSGVPEYVSVKLEGSAAILQPTIRNRNFDVWVDLKGLGAGEHTVEIQHNISNKLDAYIEPKRVDVVIEEKATKEFQVNVDFLNTDKMVEGYELGDYEVSPQTVTITSAKSVIDRIGIVKAYVDVSGLDKSIDNREVPVNVYDNQGNELKVNVEPKNVVVSVNINNSSKKVPVSVETTGEPPEGYALAGISANVEEVEVFAKNSILRDLDQVSTEAIDLSKLKESSTVETSLALPDGVTVLNGESIKVKVEIEQTKASDTKANGTKESDTKTNETKTITGIPIEIEGLEDGLEAVITDPSSPEVDLTASGEQGAVAKLKKNDFRAFIDAGGLEPGTHKVSVRVESPDGLSVEPEFEQASIEISEKT</sequence>
<dbReference type="InterPro" id="IPR053154">
    <property type="entry name" value="c-di-AMP_regulator"/>
</dbReference>
<organism evidence="3 4">
    <name type="scientific">Virgibacillus pantothenticus</name>
    <dbReference type="NCBI Taxonomy" id="1473"/>
    <lineage>
        <taxon>Bacteria</taxon>
        <taxon>Bacillati</taxon>
        <taxon>Bacillota</taxon>
        <taxon>Bacilli</taxon>
        <taxon>Bacillales</taxon>
        <taxon>Bacillaceae</taxon>
        <taxon>Virgibacillus</taxon>
    </lineage>
</organism>
<evidence type="ECO:0000256" key="2">
    <source>
        <dbReference type="SAM" id="Phobius"/>
    </source>
</evidence>
<evidence type="ECO:0008006" key="5">
    <source>
        <dbReference type="Google" id="ProtNLM"/>
    </source>
</evidence>
<accession>A0A0L0QUK5</accession>
<dbReference type="Pfam" id="PF07949">
    <property type="entry name" value="YbbR"/>
    <property type="match status" value="3"/>
</dbReference>
<dbReference type="RefSeq" id="WP_050349710.1">
    <property type="nucleotide sequence ID" value="NZ_BOSN01000003.1"/>
</dbReference>
<dbReference type="PANTHER" id="PTHR37804:SF1">
    <property type="entry name" value="CDAA REGULATORY PROTEIN CDAR"/>
    <property type="match status" value="1"/>
</dbReference>
<dbReference type="Gene3D" id="2.170.120.30">
    <property type="match status" value="2"/>
</dbReference>
<dbReference type="GeneID" id="66869089"/>
<dbReference type="PANTHER" id="PTHR37804">
    <property type="entry name" value="CDAA REGULATORY PROTEIN CDAR"/>
    <property type="match status" value="1"/>
</dbReference>
<gene>
    <name evidence="3" type="ORF">AFK71_00950</name>
</gene>
<keyword evidence="2" id="KW-0472">Membrane</keyword>
<evidence type="ECO:0000256" key="1">
    <source>
        <dbReference type="SAM" id="MobiDB-lite"/>
    </source>
</evidence>
<dbReference type="AlphaFoldDB" id="A0A0L0QUK5"/>
<protein>
    <recommendedName>
        <fullName evidence="5">YbbR-like domain-containing protein YbbR</fullName>
    </recommendedName>
</protein>
<dbReference type="Gene3D" id="2.170.120.40">
    <property type="entry name" value="YbbR-like domain"/>
    <property type="match status" value="2"/>
</dbReference>
<comment type="caution">
    <text evidence="3">The sequence shown here is derived from an EMBL/GenBank/DDBJ whole genome shotgun (WGS) entry which is preliminary data.</text>
</comment>
<keyword evidence="2" id="KW-0812">Transmembrane</keyword>
<evidence type="ECO:0000313" key="4">
    <source>
        <dbReference type="Proteomes" id="UP000036780"/>
    </source>
</evidence>
<reference evidence="4" key="1">
    <citation type="submission" date="2015-07" db="EMBL/GenBank/DDBJ databases">
        <title>Fjat-10053 dsm26.</title>
        <authorList>
            <person name="Liu B."/>
            <person name="Wang J."/>
            <person name="Zhu Y."/>
            <person name="Liu G."/>
            <person name="Chen Q."/>
            <person name="Chen Z."/>
            <person name="Lan J."/>
            <person name="Che J."/>
            <person name="Ge C."/>
            <person name="Shi H."/>
            <person name="Pan Z."/>
            <person name="Liu X."/>
        </authorList>
    </citation>
    <scope>NUCLEOTIDE SEQUENCE [LARGE SCALE GENOMIC DNA]</scope>
    <source>
        <strain evidence="4">DSM 26</strain>
    </source>
</reference>
<dbReference type="Proteomes" id="UP000036780">
    <property type="component" value="Unassembled WGS sequence"/>
</dbReference>
<feature type="transmembrane region" description="Helical" evidence="2">
    <location>
        <begin position="9"/>
        <end position="28"/>
    </location>
</feature>
<evidence type="ECO:0000313" key="3">
    <source>
        <dbReference type="EMBL" id="KNE22246.1"/>
    </source>
</evidence>
<proteinExistence type="predicted"/>
<dbReference type="InterPro" id="IPR012505">
    <property type="entry name" value="YbbR"/>
</dbReference>
<keyword evidence="4" id="KW-1185">Reference proteome</keyword>
<feature type="region of interest" description="Disordered" evidence="1">
    <location>
        <begin position="414"/>
        <end position="433"/>
    </location>
</feature>
<dbReference type="EMBL" id="LGTO01000002">
    <property type="protein sequence ID" value="KNE22246.1"/>
    <property type="molecule type" value="Genomic_DNA"/>
</dbReference>
<dbReference type="OrthoDB" id="2960905at2"/>